<dbReference type="InterPro" id="IPR002942">
    <property type="entry name" value="S4_RNA-bd"/>
</dbReference>
<dbReference type="Pfam" id="PF01479">
    <property type="entry name" value="S4"/>
    <property type="match status" value="1"/>
</dbReference>
<dbReference type="GO" id="GO:0005739">
    <property type="term" value="C:mitochondrion"/>
    <property type="evidence" value="ECO:0007669"/>
    <property type="project" value="TreeGrafter"/>
</dbReference>
<dbReference type="PANTHER" id="PTHR13633:SF3">
    <property type="entry name" value="MITOCHONDRIAL TRANSCRIPTION RESCUE FACTOR 1"/>
    <property type="match status" value="1"/>
</dbReference>
<dbReference type="GO" id="GO:0003723">
    <property type="term" value="F:RNA binding"/>
    <property type="evidence" value="ECO:0007669"/>
    <property type="project" value="UniProtKB-KW"/>
</dbReference>
<protein>
    <submittedName>
        <fullName evidence="4">RNA-binding S4 domain-containing protein</fullName>
    </submittedName>
</protein>
<evidence type="ECO:0000313" key="4">
    <source>
        <dbReference type="WBParaSite" id="jg17688"/>
    </source>
</evidence>
<keyword evidence="1" id="KW-0694">RNA-binding</keyword>
<dbReference type="PROSITE" id="PS50889">
    <property type="entry name" value="S4"/>
    <property type="match status" value="1"/>
</dbReference>
<sequence length="158" mass="18155">MSFSNVVEKTSCSSSRFRSYSSLKKTIASSEEDQDTDERRAFVDDGLPKDYKVRTLKTESRRLDAVLRKATNSSMSVTEAAILSGCVRINEKVKTKRGTVVEQDDEIDVWESAYEENHDLANVKQIYIHSWTLADDGYQIVVKYWKNLITDNWKQNDS</sequence>
<name>A0A915D9X8_9BILA</name>
<dbReference type="GO" id="GO:1903108">
    <property type="term" value="P:regulation of mitochondrial transcription"/>
    <property type="evidence" value="ECO:0007669"/>
    <property type="project" value="TreeGrafter"/>
</dbReference>
<dbReference type="PANTHER" id="PTHR13633">
    <property type="entry name" value="MITOCHONDRIAL TRANSCRIPTION RESCUE FACTOR 1"/>
    <property type="match status" value="1"/>
</dbReference>
<dbReference type="SUPFAM" id="SSF55174">
    <property type="entry name" value="Alpha-L RNA-binding motif"/>
    <property type="match status" value="1"/>
</dbReference>
<keyword evidence="3" id="KW-1185">Reference proteome</keyword>
<feature type="domain" description="RNA-binding S4" evidence="2">
    <location>
        <begin position="61"/>
        <end position="118"/>
    </location>
</feature>
<dbReference type="SMART" id="SM00363">
    <property type="entry name" value="S4"/>
    <property type="match status" value="1"/>
</dbReference>
<dbReference type="Gene3D" id="3.10.290.10">
    <property type="entry name" value="RNA-binding S4 domain"/>
    <property type="match status" value="1"/>
</dbReference>
<reference evidence="4" key="1">
    <citation type="submission" date="2022-11" db="UniProtKB">
        <authorList>
            <consortium name="WormBaseParasite"/>
        </authorList>
    </citation>
    <scope>IDENTIFICATION</scope>
</reference>
<dbReference type="CDD" id="cd00165">
    <property type="entry name" value="S4"/>
    <property type="match status" value="1"/>
</dbReference>
<proteinExistence type="predicted"/>
<dbReference type="AlphaFoldDB" id="A0A915D9X8"/>
<dbReference type="Proteomes" id="UP000887574">
    <property type="component" value="Unplaced"/>
</dbReference>
<accession>A0A915D9X8</accession>
<evidence type="ECO:0000259" key="2">
    <source>
        <dbReference type="SMART" id="SM00363"/>
    </source>
</evidence>
<organism evidence="3 4">
    <name type="scientific">Ditylenchus dipsaci</name>
    <dbReference type="NCBI Taxonomy" id="166011"/>
    <lineage>
        <taxon>Eukaryota</taxon>
        <taxon>Metazoa</taxon>
        <taxon>Ecdysozoa</taxon>
        <taxon>Nematoda</taxon>
        <taxon>Chromadorea</taxon>
        <taxon>Rhabditida</taxon>
        <taxon>Tylenchina</taxon>
        <taxon>Tylenchomorpha</taxon>
        <taxon>Sphaerularioidea</taxon>
        <taxon>Anguinidae</taxon>
        <taxon>Anguininae</taxon>
        <taxon>Ditylenchus</taxon>
    </lineage>
</organism>
<evidence type="ECO:0000256" key="1">
    <source>
        <dbReference type="PROSITE-ProRule" id="PRU00182"/>
    </source>
</evidence>
<dbReference type="InterPro" id="IPR036986">
    <property type="entry name" value="S4_RNA-bd_sf"/>
</dbReference>
<dbReference type="WBParaSite" id="jg17688">
    <property type="protein sequence ID" value="jg17688"/>
    <property type="gene ID" value="jg17688"/>
</dbReference>
<evidence type="ECO:0000313" key="3">
    <source>
        <dbReference type="Proteomes" id="UP000887574"/>
    </source>
</evidence>